<evidence type="ECO:0000313" key="2">
    <source>
        <dbReference type="Proteomes" id="UP000296706"/>
    </source>
</evidence>
<dbReference type="KEGG" id="hsn:DV733_04260"/>
<dbReference type="STRING" id="1457250.GCA_000755225_03155"/>
<dbReference type="RefSeq" id="WP_049993945.1">
    <property type="nucleotide sequence ID" value="NZ_CP031310.1"/>
</dbReference>
<proteinExistence type="predicted"/>
<organism evidence="1 2">
    <name type="scientific">Halapricum salinum</name>
    <dbReference type="NCBI Taxonomy" id="1457250"/>
    <lineage>
        <taxon>Archaea</taxon>
        <taxon>Methanobacteriati</taxon>
        <taxon>Methanobacteriota</taxon>
        <taxon>Stenosarchaea group</taxon>
        <taxon>Halobacteria</taxon>
        <taxon>Halobacteriales</taxon>
        <taxon>Haloarculaceae</taxon>
        <taxon>Halapricum</taxon>
    </lineage>
</organism>
<dbReference type="SUPFAM" id="SSF140663">
    <property type="entry name" value="TTHA0068-like"/>
    <property type="match status" value="1"/>
</dbReference>
<dbReference type="Pfam" id="PF03745">
    <property type="entry name" value="DUF309"/>
    <property type="match status" value="1"/>
</dbReference>
<dbReference type="GeneID" id="39847051"/>
<dbReference type="PANTHER" id="PTHR34796">
    <property type="entry name" value="EXPRESSED PROTEIN"/>
    <property type="match status" value="1"/>
</dbReference>
<dbReference type="EMBL" id="CP031310">
    <property type="protein sequence ID" value="QCC50500.1"/>
    <property type="molecule type" value="Genomic_DNA"/>
</dbReference>
<keyword evidence="2" id="KW-1185">Reference proteome</keyword>
<dbReference type="PANTHER" id="PTHR34796:SF1">
    <property type="entry name" value="EXPRESSED PROTEIN"/>
    <property type="match status" value="1"/>
</dbReference>
<name>A0A4D6H9M3_9EURY</name>
<dbReference type="InterPro" id="IPR005500">
    <property type="entry name" value="DUF309"/>
</dbReference>
<sequence length="203" mass="22324">MDAHLRAGIAIYNTGHYHAAHDAWEAHWLDMPPGDDRDLLQGLIQFTAAVHHTTTDNCDGARGLAGSAQTYLDGLGGVYQQVALDPILRYLAALERDPERVGATPPPPIEYDERAIDLESLDLPATGVAATILAEELGYDEATIEQAVAYARADVAAGEATSPFVTLVFDFVRDDEHRAIVAQRLTEHVRRRQHRESDVENLF</sequence>
<reference evidence="1 2" key="1">
    <citation type="journal article" date="2019" name="Nat. Commun.">
        <title>A new type of DNA phosphorothioation-based antiviral system in archaea.</title>
        <authorList>
            <person name="Xiong L."/>
            <person name="Liu S."/>
            <person name="Chen S."/>
            <person name="Xiao Y."/>
            <person name="Zhu B."/>
            <person name="Gao Y."/>
            <person name="Zhang Y."/>
            <person name="Chen B."/>
            <person name="Luo J."/>
            <person name="Deng Z."/>
            <person name="Chen X."/>
            <person name="Wang L."/>
            <person name="Chen S."/>
        </authorList>
    </citation>
    <scope>NUCLEOTIDE SEQUENCE [LARGE SCALE GENOMIC DNA]</scope>
    <source>
        <strain evidence="1 2">CBA1105</strain>
    </source>
</reference>
<accession>A0A4D6H9M3</accession>
<protein>
    <submittedName>
        <fullName evidence="1">DUF309 domain-containing protein</fullName>
    </submittedName>
</protein>
<dbReference type="Proteomes" id="UP000296706">
    <property type="component" value="Chromosome"/>
</dbReference>
<dbReference type="InterPro" id="IPR023203">
    <property type="entry name" value="TTHA0068_sf"/>
</dbReference>
<gene>
    <name evidence="1" type="ORF">DV733_04260</name>
</gene>
<evidence type="ECO:0000313" key="1">
    <source>
        <dbReference type="EMBL" id="QCC50500.1"/>
    </source>
</evidence>
<dbReference type="AlphaFoldDB" id="A0A4D6H9M3"/>
<dbReference type="OrthoDB" id="270022at2157"/>
<dbReference type="Gene3D" id="1.10.3450.10">
    <property type="entry name" value="TTHA0068-like"/>
    <property type="match status" value="1"/>
</dbReference>